<evidence type="ECO:0000313" key="1">
    <source>
        <dbReference type="EMBL" id="THH38747.1"/>
    </source>
</evidence>
<dbReference type="RefSeq" id="WP_136461640.1">
    <property type="nucleotide sequence ID" value="NZ_SRKY01000001.1"/>
</dbReference>
<gene>
    <name evidence="1" type="ORF">E4Z66_04055</name>
</gene>
<dbReference type="Proteomes" id="UP000306602">
    <property type="component" value="Unassembled WGS sequence"/>
</dbReference>
<dbReference type="EMBL" id="SRKY01000001">
    <property type="protein sequence ID" value="THH38747.1"/>
    <property type="molecule type" value="Genomic_DNA"/>
</dbReference>
<comment type="caution">
    <text evidence="1">The sequence shown here is derived from an EMBL/GenBank/DDBJ whole genome shotgun (WGS) entry which is preliminary data.</text>
</comment>
<accession>A0A4S4NJ24</accession>
<sequence length="106" mass="11338">MRRLQDFALLTGLLAIVAIGTPAAALWQAARTDAPSDLWVVLTFSPEDVHRLALETGGHPVGPFTAPFATLIQTTPETLSSLQANSSWMIPANKLRSLCAPALEET</sequence>
<evidence type="ECO:0000313" key="2">
    <source>
        <dbReference type="Proteomes" id="UP000306602"/>
    </source>
</evidence>
<proteinExistence type="predicted"/>
<dbReference type="AlphaFoldDB" id="A0A4S4NJ24"/>
<protein>
    <submittedName>
        <fullName evidence="1">Uncharacterized protein</fullName>
    </submittedName>
</protein>
<organism evidence="1 2">
    <name type="scientific">Aliishimia ponticola</name>
    <dbReference type="NCBI Taxonomy" id="2499833"/>
    <lineage>
        <taxon>Bacteria</taxon>
        <taxon>Pseudomonadati</taxon>
        <taxon>Pseudomonadota</taxon>
        <taxon>Alphaproteobacteria</taxon>
        <taxon>Rhodobacterales</taxon>
        <taxon>Paracoccaceae</taxon>
        <taxon>Aliishimia</taxon>
    </lineage>
</organism>
<keyword evidence="2" id="KW-1185">Reference proteome</keyword>
<reference evidence="1 2" key="1">
    <citation type="submission" date="2019-04" db="EMBL/GenBank/DDBJ databases">
        <title>Shimia ponticola sp. nov., isolated from seawater.</title>
        <authorList>
            <person name="Kim Y.-O."/>
            <person name="Yoon J.-H."/>
        </authorList>
    </citation>
    <scope>NUCLEOTIDE SEQUENCE [LARGE SCALE GENOMIC DNA]</scope>
    <source>
        <strain evidence="1 2">MYP11</strain>
    </source>
</reference>
<name>A0A4S4NJ24_9RHOB</name>